<evidence type="ECO:0000256" key="8">
    <source>
        <dbReference type="ARBA" id="ARBA00023125"/>
    </source>
</evidence>
<comment type="similarity">
    <text evidence="2">Belongs to the beta sliding clamp family.</text>
</comment>
<keyword evidence="13" id="KW-1185">Reference proteome</keyword>
<dbReference type="NCBIfam" id="TIGR00663">
    <property type="entry name" value="dnan"/>
    <property type="match status" value="1"/>
</dbReference>
<gene>
    <name evidence="12" type="ORF">GCM10022247_13580</name>
</gene>
<protein>
    <submittedName>
        <fullName evidence="12">DNA polymerase III subunit beta</fullName>
    </submittedName>
</protein>
<dbReference type="PANTHER" id="PTHR30478">
    <property type="entry name" value="DNA POLYMERASE III SUBUNIT BETA"/>
    <property type="match status" value="1"/>
</dbReference>
<dbReference type="InterPro" id="IPR046938">
    <property type="entry name" value="DNA_clamp_sf"/>
</dbReference>
<dbReference type="SUPFAM" id="SSF55979">
    <property type="entry name" value="DNA clamp"/>
    <property type="match status" value="3"/>
</dbReference>
<sequence length="374" mass="39340">MSLDLTGLDVTADTAVLAAAVADAARLLPVKGIEPLLTGLLLSGQDDELVLSGTDRTNTVRLRRTAFVHTDGEVLVPAKPLADTLGALEEPEVRLVVEGSRLAIRTPGGRFALPLMDGELHPGVGALPAAVGQVSADELIALVGKVASAASRDDALPLFTGVHVQGRGDRLALVATDRYRMAIGDLPWQPEGDLDVLVPAPLLIEVAKQARTAEVITIHADGSRFGLSWPGAQLGTVLLASTFPDESRHTDAPVDAVVEVDGEVLAGAVRRVAPYSGPRAVIAVELGDSGLRIRAADPQNGEAEETVKATVDGDRFTHGYQARYLADALRVFGSARLRLSVRHGMRSTVIALADVAEGDANLRYVVMPIRLPSD</sequence>
<keyword evidence="4" id="KW-0808">Transferase</keyword>
<organism evidence="12 13">
    <name type="scientific">Allokutzneria multivorans</name>
    <dbReference type="NCBI Taxonomy" id="1142134"/>
    <lineage>
        <taxon>Bacteria</taxon>
        <taxon>Bacillati</taxon>
        <taxon>Actinomycetota</taxon>
        <taxon>Actinomycetes</taxon>
        <taxon>Pseudonocardiales</taxon>
        <taxon>Pseudonocardiaceae</taxon>
        <taxon>Allokutzneria</taxon>
    </lineage>
</organism>
<dbReference type="Pfam" id="PF02767">
    <property type="entry name" value="DNA_pol3_beta_2"/>
    <property type="match status" value="1"/>
</dbReference>
<evidence type="ECO:0000256" key="6">
    <source>
        <dbReference type="ARBA" id="ARBA00022705"/>
    </source>
</evidence>
<dbReference type="Pfam" id="PF00712">
    <property type="entry name" value="DNA_pol3_beta"/>
    <property type="match status" value="1"/>
</dbReference>
<evidence type="ECO:0000256" key="4">
    <source>
        <dbReference type="ARBA" id="ARBA00022679"/>
    </source>
</evidence>
<accession>A0ABP7RBP8</accession>
<dbReference type="Gene3D" id="3.10.150.10">
    <property type="entry name" value="DNA Polymerase III, subunit A, domain 2"/>
    <property type="match status" value="3"/>
</dbReference>
<reference evidence="13" key="1">
    <citation type="journal article" date="2019" name="Int. J. Syst. Evol. Microbiol.">
        <title>The Global Catalogue of Microorganisms (GCM) 10K type strain sequencing project: providing services to taxonomists for standard genome sequencing and annotation.</title>
        <authorList>
            <consortium name="The Broad Institute Genomics Platform"/>
            <consortium name="The Broad Institute Genome Sequencing Center for Infectious Disease"/>
            <person name="Wu L."/>
            <person name="Ma J."/>
        </authorList>
    </citation>
    <scope>NUCLEOTIDE SEQUENCE [LARGE SCALE GENOMIC DNA]</scope>
    <source>
        <strain evidence="13">JCM 17342</strain>
    </source>
</reference>
<proteinExistence type="inferred from homology"/>
<dbReference type="RefSeq" id="WP_344871743.1">
    <property type="nucleotide sequence ID" value="NZ_BAABAL010000005.1"/>
</dbReference>
<evidence type="ECO:0000256" key="5">
    <source>
        <dbReference type="ARBA" id="ARBA00022695"/>
    </source>
</evidence>
<dbReference type="InterPro" id="IPR022635">
    <property type="entry name" value="DNA_polIII_beta_C"/>
</dbReference>
<dbReference type="InterPro" id="IPR001001">
    <property type="entry name" value="DNA_polIII_beta"/>
</dbReference>
<evidence type="ECO:0000256" key="3">
    <source>
        <dbReference type="ARBA" id="ARBA00022490"/>
    </source>
</evidence>
<feature type="domain" description="DNA polymerase III beta sliding clamp N-terminal" evidence="9">
    <location>
        <begin position="11"/>
        <end position="120"/>
    </location>
</feature>
<dbReference type="Pfam" id="PF02768">
    <property type="entry name" value="DNA_pol3_beta_3"/>
    <property type="match status" value="1"/>
</dbReference>
<comment type="subcellular location">
    <subcellularLocation>
        <location evidence="1">Cytoplasm</location>
    </subcellularLocation>
</comment>
<keyword evidence="8" id="KW-0238">DNA-binding</keyword>
<dbReference type="InterPro" id="IPR022637">
    <property type="entry name" value="DNA_polIII_beta_cen"/>
</dbReference>
<evidence type="ECO:0000256" key="1">
    <source>
        <dbReference type="ARBA" id="ARBA00004496"/>
    </source>
</evidence>
<dbReference type="Proteomes" id="UP001501747">
    <property type="component" value="Unassembled WGS sequence"/>
</dbReference>
<evidence type="ECO:0000259" key="11">
    <source>
        <dbReference type="Pfam" id="PF02768"/>
    </source>
</evidence>
<comment type="caution">
    <text evidence="12">The sequence shown here is derived from an EMBL/GenBank/DDBJ whole genome shotgun (WGS) entry which is preliminary data.</text>
</comment>
<evidence type="ECO:0000259" key="9">
    <source>
        <dbReference type="Pfam" id="PF00712"/>
    </source>
</evidence>
<keyword evidence="7" id="KW-0239">DNA-directed DNA polymerase</keyword>
<feature type="domain" description="DNA polymerase III beta sliding clamp C-terminal" evidence="11">
    <location>
        <begin position="255"/>
        <end position="370"/>
    </location>
</feature>
<name>A0ABP7RBP8_9PSEU</name>
<evidence type="ECO:0000313" key="13">
    <source>
        <dbReference type="Proteomes" id="UP001501747"/>
    </source>
</evidence>
<dbReference type="PANTHER" id="PTHR30478:SF0">
    <property type="entry name" value="BETA SLIDING CLAMP"/>
    <property type="match status" value="1"/>
</dbReference>
<evidence type="ECO:0000313" key="12">
    <source>
        <dbReference type="EMBL" id="GAA3995082.1"/>
    </source>
</evidence>
<dbReference type="SMART" id="SM00480">
    <property type="entry name" value="POL3Bc"/>
    <property type="match status" value="1"/>
</dbReference>
<dbReference type="CDD" id="cd00140">
    <property type="entry name" value="beta_clamp"/>
    <property type="match status" value="1"/>
</dbReference>
<keyword evidence="5" id="KW-0548">Nucleotidyltransferase</keyword>
<keyword evidence="6" id="KW-0235">DNA replication</keyword>
<evidence type="ECO:0000256" key="2">
    <source>
        <dbReference type="ARBA" id="ARBA00010752"/>
    </source>
</evidence>
<keyword evidence="3" id="KW-0963">Cytoplasm</keyword>
<evidence type="ECO:0000256" key="7">
    <source>
        <dbReference type="ARBA" id="ARBA00022932"/>
    </source>
</evidence>
<feature type="domain" description="DNA polymerase III beta sliding clamp central" evidence="10">
    <location>
        <begin position="134"/>
        <end position="245"/>
    </location>
</feature>
<dbReference type="InterPro" id="IPR022634">
    <property type="entry name" value="DNA_polIII_beta_N"/>
</dbReference>
<dbReference type="EMBL" id="BAABAL010000005">
    <property type="protein sequence ID" value="GAA3995082.1"/>
    <property type="molecule type" value="Genomic_DNA"/>
</dbReference>
<evidence type="ECO:0000259" key="10">
    <source>
        <dbReference type="Pfam" id="PF02767"/>
    </source>
</evidence>